<dbReference type="InterPro" id="IPR010430">
    <property type="entry name" value="DUF1028"/>
</dbReference>
<comment type="caution">
    <text evidence="1">The sequence shown here is derived from an EMBL/GenBank/DDBJ whole genome shotgun (WGS) entry which is preliminary data.</text>
</comment>
<evidence type="ECO:0000313" key="2">
    <source>
        <dbReference type="Proteomes" id="UP000005713"/>
    </source>
</evidence>
<organism evidence="1 2">
    <name type="scientific">Sagittula stellata (strain ATCC 700073 / DSM 11524 / E-37)</name>
    <dbReference type="NCBI Taxonomy" id="388399"/>
    <lineage>
        <taxon>Bacteria</taxon>
        <taxon>Pseudomonadati</taxon>
        <taxon>Pseudomonadota</taxon>
        <taxon>Alphaproteobacteria</taxon>
        <taxon>Rhodobacterales</taxon>
        <taxon>Roseobacteraceae</taxon>
        <taxon>Sagittula</taxon>
    </lineage>
</organism>
<accession>A3JY34</accession>
<dbReference type="SUPFAM" id="SSF56235">
    <property type="entry name" value="N-terminal nucleophile aminohydrolases (Ntn hydrolases)"/>
    <property type="match status" value="1"/>
</dbReference>
<dbReference type="Proteomes" id="UP000005713">
    <property type="component" value="Unassembled WGS sequence"/>
</dbReference>
<dbReference type="PANTHER" id="PTHR39328:SF1">
    <property type="entry name" value="BLL2871 PROTEIN"/>
    <property type="match status" value="1"/>
</dbReference>
<dbReference type="eggNOG" id="COG3342">
    <property type="taxonomic scope" value="Bacteria"/>
</dbReference>
<evidence type="ECO:0000313" key="1">
    <source>
        <dbReference type="EMBL" id="EBA10420.1"/>
    </source>
</evidence>
<protein>
    <recommendedName>
        <fullName evidence="3">Major pilin protein fimA</fullName>
    </recommendedName>
</protein>
<dbReference type="InterPro" id="IPR029055">
    <property type="entry name" value="Ntn_hydrolases_N"/>
</dbReference>
<sequence>MWGTDALALMRSGLPAAEAVARVTTPDTGKAERQMSALDLTGATAHFTGGNSIAVAGAREAAGVVVAGNLLASEAVLDACLEGFLTATGGLDERLLTALETASRAGGDSRGLLSAALLVVSRSTPPLTLRVDYSEAPLSALRVLHGHATNGLYADWLHHVPVTDDPHRALPFASTELPIGET</sequence>
<dbReference type="Gene3D" id="3.60.20.10">
    <property type="entry name" value="Glutamine Phosphoribosylpyrophosphate, subunit 1, domain 1"/>
    <property type="match status" value="1"/>
</dbReference>
<gene>
    <name evidence="1" type="ORF">SSE37_20482</name>
</gene>
<proteinExistence type="predicted"/>
<dbReference type="Pfam" id="PF06267">
    <property type="entry name" value="DUF1028"/>
    <property type="match status" value="1"/>
</dbReference>
<reference evidence="1 2" key="1">
    <citation type="submission" date="2006-06" db="EMBL/GenBank/DDBJ databases">
        <authorList>
            <person name="Moran M.A."/>
            <person name="Ferriera S."/>
            <person name="Johnson J."/>
            <person name="Kravitz S."/>
            <person name="Beeson K."/>
            <person name="Sutton G."/>
            <person name="Rogers Y.-H."/>
            <person name="Friedman R."/>
            <person name="Frazier M."/>
            <person name="Venter J.C."/>
        </authorList>
    </citation>
    <scope>NUCLEOTIDE SEQUENCE [LARGE SCALE GENOMIC DNA]</scope>
    <source>
        <strain evidence="1 2">E-37</strain>
    </source>
</reference>
<dbReference type="PANTHER" id="PTHR39328">
    <property type="entry name" value="BLL2871 PROTEIN"/>
    <property type="match status" value="1"/>
</dbReference>
<keyword evidence="2" id="KW-1185">Reference proteome</keyword>
<evidence type="ECO:0008006" key="3">
    <source>
        <dbReference type="Google" id="ProtNLM"/>
    </source>
</evidence>
<name>A3JY34_SAGS3</name>
<dbReference type="AlphaFoldDB" id="A3JY34"/>
<dbReference type="EMBL" id="AAYA01000001">
    <property type="protein sequence ID" value="EBA10420.1"/>
    <property type="molecule type" value="Genomic_DNA"/>
</dbReference>